<gene>
    <name evidence="1" type="ORF">HNR25_001466</name>
</gene>
<proteinExistence type="predicted"/>
<organism evidence="1 2">
    <name type="scientific">Streptomonospora salina</name>
    <dbReference type="NCBI Taxonomy" id="104205"/>
    <lineage>
        <taxon>Bacteria</taxon>
        <taxon>Bacillati</taxon>
        <taxon>Actinomycetota</taxon>
        <taxon>Actinomycetes</taxon>
        <taxon>Streptosporangiales</taxon>
        <taxon>Nocardiopsidaceae</taxon>
        <taxon>Streptomonospora</taxon>
    </lineage>
</organism>
<protein>
    <submittedName>
        <fullName evidence="1">DNA-binding NarL/FixJ family response regulator</fullName>
    </submittedName>
</protein>
<keyword evidence="2" id="KW-1185">Reference proteome</keyword>
<reference evidence="1 2" key="1">
    <citation type="submission" date="2020-08" db="EMBL/GenBank/DDBJ databases">
        <title>Sequencing the genomes of 1000 actinobacteria strains.</title>
        <authorList>
            <person name="Klenk H.-P."/>
        </authorList>
    </citation>
    <scope>NUCLEOTIDE SEQUENCE [LARGE SCALE GENOMIC DNA]</scope>
    <source>
        <strain evidence="1 2">DSM 44593</strain>
    </source>
</reference>
<keyword evidence="1" id="KW-0238">DNA-binding</keyword>
<dbReference type="AlphaFoldDB" id="A0A841E3H7"/>
<comment type="caution">
    <text evidence="1">The sequence shown here is derived from an EMBL/GenBank/DDBJ whole genome shotgun (WGS) entry which is preliminary data.</text>
</comment>
<evidence type="ECO:0000313" key="2">
    <source>
        <dbReference type="Proteomes" id="UP000578077"/>
    </source>
</evidence>
<dbReference type="EMBL" id="JACHLY010000001">
    <property type="protein sequence ID" value="MBB5997715.1"/>
    <property type="molecule type" value="Genomic_DNA"/>
</dbReference>
<evidence type="ECO:0000313" key="1">
    <source>
        <dbReference type="EMBL" id="MBB5997715.1"/>
    </source>
</evidence>
<name>A0A841E3H7_9ACTN</name>
<accession>A0A841E3H7</accession>
<dbReference type="Proteomes" id="UP000578077">
    <property type="component" value="Unassembled WGS sequence"/>
</dbReference>
<dbReference type="GO" id="GO:0003677">
    <property type="term" value="F:DNA binding"/>
    <property type="evidence" value="ECO:0007669"/>
    <property type="project" value="UniProtKB-KW"/>
</dbReference>
<sequence length="74" mass="7690">MPTAVLYLRLSKDSTASDDNAVTVPTATVTPTATVSERRAIVSARRADGVAPPDIAAELSVSARTVHRDIAALT</sequence>